<evidence type="ECO:0000256" key="6">
    <source>
        <dbReference type="ARBA" id="ARBA00022777"/>
    </source>
</evidence>
<keyword evidence="6 11" id="KW-0418">Kinase</keyword>
<evidence type="ECO:0000256" key="1">
    <source>
        <dbReference type="ARBA" id="ARBA00000085"/>
    </source>
</evidence>
<keyword evidence="9" id="KW-0472">Membrane</keyword>
<feature type="transmembrane region" description="Helical" evidence="9">
    <location>
        <begin position="118"/>
        <end position="136"/>
    </location>
</feature>
<dbReference type="GO" id="GO:0046983">
    <property type="term" value="F:protein dimerization activity"/>
    <property type="evidence" value="ECO:0007669"/>
    <property type="project" value="InterPro"/>
</dbReference>
<keyword evidence="8" id="KW-0902">Two-component regulatory system</keyword>
<protein>
    <recommendedName>
        <fullName evidence="2">histidine kinase</fullName>
        <ecNumber evidence="2">2.7.13.3</ecNumber>
    </recommendedName>
</protein>
<dbReference type="InterPro" id="IPR036890">
    <property type="entry name" value="HATPase_C_sf"/>
</dbReference>
<dbReference type="InterPro" id="IPR050482">
    <property type="entry name" value="Sensor_HK_TwoCompSys"/>
</dbReference>
<gene>
    <name evidence="11" type="ORF">H9867_01790</name>
</gene>
<organism evidence="11 12">
    <name type="scientific">Candidatus Corynebacterium gallistercoris</name>
    <dbReference type="NCBI Taxonomy" id="2838530"/>
    <lineage>
        <taxon>Bacteria</taxon>
        <taxon>Bacillati</taxon>
        <taxon>Actinomycetota</taxon>
        <taxon>Actinomycetes</taxon>
        <taxon>Mycobacteriales</taxon>
        <taxon>Corynebacteriaceae</taxon>
        <taxon>Corynebacterium</taxon>
    </lineage>
</organism>
<evidence type="ECO:0000256" key="9">
    <source>
        <dbReference type="SAM" id="Phobius"/>
    </source>
</evidence>
<name>A0A9D1RW08_9CORY</name>
<reference evidence="11" key="2">
    <citation type="submission" date="2021-04" db="EMBL/GenBank/DDBJ databases">
        <authorList>
            <person name="Gilroy R."/>
        </authorList>
    </citation>
    <scope>NUCLEOTIDE SEQUENCE</scope>
    <source>
        <strain evidence="11">4376</strain>
    </source>
</reference>
<keyword evidence="9" id="KW-0812">Transmembrane</keyword>
<feature type="transmembrane region" description="Helical" evidence="9">
    <location>
        <begin position="38"/>
        <end position="58"/>
    </location>
</feature>
<dbReference type="CDD" id="cd16917">
    <property type="entry name" value="HATPase_UhpB-NarQ-NarX-like"/>
    <property type="match status" value="1"/>
</dbReference>
<accession>A0A9D1RW08</accession>
<evidence type="ECO:0000259" key="10">
    <source>
        <dbReference type="Pfam" id="PF07730"/>
    </source>
</evidence>
<reference evidence="11" key="1">
    <citation type="journal article" date="2021" name="PeerJ">
        <title>Extensive microbial diversity within the chicken gut microbiome revealed by metagenomics and culture.</title>
        <authorList>
            <person name="Gilroy R."/>
            <person name="Ravi A."/>
            <person name="Getino M."/>
            <person name="Pursley I."/>
            <person name="Horton D.L."/>
            <person name="Alikhan N.F."/>
            <person name="Baker D."/>
            <person name="Gharbi K."/>
            <person name="Hall N."/>
            <person name="Watson M."/>
            <person name="Adriaenssens E.M."/>
            <person name="Foster-Nyarko E."/>
            <person name="Jarju S."/>
            <person name="Secka A."/>
            <person name="Antonio M."/>
            <person name="Oren A."/>
            <person name="Chaudhuri R.R."/>
            <person name="La Ragione R."/>
            <person name="Hildebrand F."/>
            <person name="Pallen M.J."/>
        </authorList>
    </citation>
    <scope>NUCLEOTIDE SEQUENCE</scope>
    <source>
        <strain evidence="11">4376</strain>
    </source>
</reference>
<evidence type="ECO:0000256" key="4">
    <source>
        <dbReference type="ARBA" id="ARBA00022679"/>
    </source>
</evidence>
<dbReference type="EMBL" id="DXFZ01000024">
    <property type="protein sequence ID" value="HIW95209.1"/>
    <property type="molecule type" value="Genomic_DNA"/>
</dbReference>
<evidence type="ECO:0000256" key="5">
    <source>
        <dbReference type="ARBA" id="ARBA00022741"/>
    </source>
</evidence>
<feature type="transmembrane region" description="Helical" evidence="9">
    <location>
        <begin position="148"/>
        <end position="168"/>
    </location>
</feature>
<evidence type="ECO:0000256" key="7">
    <source>
        <dbReference type="ARBA" id="ARBA00022840"/>
    </source>
</evidence>
<feature type="domain" description="Signal transduction histidine kinase subgroup 3 dimerisation and phosphoacceptor" evidence="10">
    <location>
        <begin position="196"/>
        <end position="261"/>
    </location>
</feature>
<keyword evidence="9" id="KW-1133">Transmembrane helix</keyword>
<comment type="catalytic activity">
    <reaction evidence="1">
        <text>ATP + protein L-histidine = ADP + protein N-phospho-L-histidine.</text>
        <dbReference type="EC" id="2.7.13.3"/>
    </reaction>
</comment>
<sequence length="396" mass="43077">MDRSALKIGWGGSCLGDRVLALLATAIAVLYTKLAAEGFSAASLPQAILSWCFIPFVWFWRSRPLLSSTGFLVLLAAWAGSWTLALPANLGISPLLATAPMAVYTTAKFSNNRRVPRIVLGITLAGSLFSPAMWFLGSDLELHYRMGLHFLVILALHWLLLAAAYLAGSRAFGKVLQSQSEKDAALMNLRRVQEEERLLIARELHDALAHSLTLMKVQANAGMISAAKDSQAALRTLEEIRDTSDSALTSVREIVRALRSKSPTDVKPTLLAGNIPDLLEGFQMAGLRIDSRLPEEAPELSPLTELAITRILSESLTNALRHQGTGTRVRIRLQYSSTADLTVTSESSQKHSPRHGARVGLIGMQERAQSLGGTFSARGTQEFFEVHASIPLRSAQ</sequence>
<keyword evidence="4" id="KW-0808">Transferase</keyword>
<dbReference type="Proteomes" id="UP000824189">
    <property type="component" value="Unassembled WGS sequence"/>
</dbReference>
<dbReference type="AlphaFoldDB" id="A0A9D1RW08"/>
<dbReference type="Gene3D" id="1.20.5.1930">
    <property type="match status" value="1"/>
</dbReference>
<dbReference type="InterPro" id="IPR011712">
    <property type="entry name" value="Sig_transdc_His_kin_sub3_dim/P"/>
</dbReference>
<dbReference type="PANTHER" id="PTHR24421:SF10">
    <property type="entry name" value="NITRATE_NITRITE SENSOR PROTEIN NARQ"/>
    <property type="match status" value="1"/>
</dbReference>
<dbReference type="GO" id="GO:0000155">
    <property type="term" value="F:phosphorelay sensor kinase activity"/>
    <property type="evidence" value="ECO:0007669"/>
    <property type="project" value="InterPro"/>
</dbReference>
<dbReference type="Gene3D" id="3.30.565.10">
    <property type="entry name" value="Histidine kinase-like ATPase, C-terminal domain"/>
    <property type="match status" value="1"/>
</dbReference>
<evidence type="ECO:0000313" key="11">
    <source>
        <dbReference type="EMBL" id="HIW95209.1"/>
    </source>
</evidence>
<comment type="caution">
    <text evidence="11">The sequence shown here is derived from an EMBL/GenBank/DDBJ whole genome shotgun (WGS) entry which is preliminary data.</text>
</comment>
<keyword evidence="3" id="KW-0597">Phosphoprotein</keyword>
<keyword evidence="5" id="KW-0547">Nucleotide-binding</keyword>
<dbReference type="Pfam" id="PF07730">
    <property type="entry name" value="HisKA_3"/>
    <property type="match status" value="1"/>
</dbReference>
<dbReference type="SUPFAM" id="SSF55874">
    <property type="entry name" value="ATPase domain of HSP90 chaperone/DNA topoisomerase II/histidine kinase"/>
    <property type="match status" value="1"/>
</dbReference>
<dbReference type="EC" id="2.7.13.3" evidence="2"/>
<dbReference type="GO" id="GO:0016020">
    <property type="term" value="C:membrane"/>
    <property type="evidence" value="ECO:0007669"/>
    <property type="project" value="InterPro"/>
</dbReference>
<keyword evidence="7" id="KW-0067">ATP-binding</keyword>
<evidence type="ECO:0000256" key="2">
    <source>
        <dbReference type="ARBA" id="ARBA00012438"/>
    </source>
</evidence>
<dbReference type="PANTHER" id="PTHR24421">
    <property type="entry name" value="NITRATE/NITRITE SENSOR PROTEIN NARX-RELATED"/>
    <property type="match status" value="1"/>
</dbReference>
<evidence type="ECO:0000313" key="12">
    <source>
        <dbReference type="Proteomes" id="UP000824189"/>
    </source>
</evidence>
<proteinExistence type="predicted"/>
<evidence type="ECO:0000256" key="8">
    <source>
        <dbReference type="ARBA" id="ARBA00023012"/>
    </source>
</evidence>
<dbReference type="GO" id="GO:0005524">
    <property type="term" value="F:ATP binding"/>
    <property type="evidence" value="ECO:0007669"/>
    <property type="project" value="UniProtKB-KW"/>
</dbReference>
<evidence type="ECO:0000256" key="3">
    <source>
        <dbReference type="ARBA" id="ARBA00022553"/>
    </source>
</evidence>